<name>A0A4Y9SEP5_9BURK</name>
<dbReference type="OrthoDB" id="5785537at2"/>
<feature type="transmembrane region" description="Helical" evidence="1">
    <location>
        <begin position="6"/>
        <end position="22"/>
    </location>
</feature>
<dbReference type="AlphaFoldDB" id="A0A4Y9SEP5"/>
<protein>
    <submittedName>
        <fullName evidence="2">DUF2818 family protein</fullName>
    </submittedName>
</protein>
<sequence length="82" mass="9109">MNTLILMLACVLANLPFLRLTMVRRWHPAANDFAGWLAGYALWMTAASLLGGAAGRNWEVWAITAALFAVLAFPGIVWRHLR</sequence>
<feature type="transmembrane region" description="Helical" evidence="1">
    <location>
        <begin position="34"/>
        <end position="54"/>
    </location>
</feature>
<evidence type="ECO:0000256" key="1">
    <source>
        <dbReference type="SAM" id="Phobius"/>
    </source>
</evidence>
<dbReference type="Proteomes" id="UP000297729">
    <property type="component" value="Unassembled WGS sequence"/>
</dbReference>
<evidence type="ECO:0000313" key="2">
    <source>
        <dbReference type="EMBL" id="TFW21431.1"/>
    </source>
</evidence>
<keyword evidence="3" id="KW-1185">Reference proteome</keyword>
<gene>
    <name evidence="2" type="ORF">E4L98_13325</name>
</gene>
<dbReference type="InterPro" id="IPR016768">
    <property type="entry name" value="UCP019883"/>
</dbReference>
<dbReference type="EMBL" id="SPVG01000135">
    <property type="protein sequence ID" value="TFW21431.1"/>
    <property type="molecule type" value="Genomic_DNA"/>
</dbReference>
<dbReference type="Pfam" id="PF10993">
    <property type="entry name" value="DUF2818"/>
    <property type="match status" value="1"/>
</dbReference>
<keyword evidence="1" id="KW-0472">Membrane</keyword>
<evidence type="ECO:0000313" key="3">
    <source>
        <dbReference type="Proteomes" id="UP000297729"/>
    </source>
</evidence>
<dbReference type="RefSeq" id="WP_135202043.1">
    <property type="nucleotide sequence ID" value="NZ_SPVG01000135.1"/>
</dbReference>
<organism evidence="2 3">
    <name type="scientific">Duganella callida</name>
    <dbReference type="NCBI Taxonomy" id="2561932"/>
    <lineage>
        <taxon>Bacteria</taxon>
        <taxon>Pseudomonadati</taxon>
        <taxon>Pseudomonadota</taxon>
        <taxon>Betaproteobacteria</taxon>
        <taxon>Burkholderiales</taxon>
        <taxon>Oxalobacteraceae</taxon>
        <taxon>Telluria group</taxon>
        <taxon>Duganella</taxon>
    </lineage>
</organism>
<proteinExistence type="predicted"/>
<keyword evidence="1" id="KW-0812">Transmembrane</keyword>
<reference evidence="2 3" key="1">
    <citation type="submission" date="2019-03" db="EMBL/GenBank/DDBJ databases">
        <title>Draft Genome Sequence of Duganella callidus sp. nov., a Novel Duganella Species Isolated from Cultivated Soil.</title>
        <authorList>
            <person name="Raths R."/>
            <person name="Peta V."/>
            <person name="Bucking H."/>
        </authorList>
    </citation>
    <scope>NUCLEOTIDE SEQUENCE [LARGE SCALE GENOMIC DNA]</scope>
    <source>
        <strain evidence="2 3">DN04</strain>
    </source>
</reference>
<feature type="transmembrane region" description="Helical" evidence="1">
    <location>
        <begin position="60"/>
        <end position="78"/>
    </location>
</feature>
<accession>A0A4Y9SEP5</accession>
<keyword evidence="1" id="KW-1133">Transmembrane helix</keyword>
<comment type="caution">
    <text evidence="2">The sequence shown here is derived from an EMBL/GenBank/DDBJ whole genome shotgun (WGS) entry which is preliminary data.</text>
</comment>